<evidence type="ECO:0000313" key="3">
    <source>
        <dbReference type="Proteomes" id="UP000183018"/>
    </source>
</evidence>
<dbReference type="Gene3D" id="3.40.50.300">
    <property type="entry name" value="P-loop containing nucleotide triphosphate hydrolases"/>
    <property type="match status" value="1"/>
</dbReference>
<evidence type="ECO:0000313" key="2">
    <source>
        <dbReference type="EMBL" id="SFI74405.1"/>
    </source>
</evidence>
<feature type="domain" description="NadR/Ttd14 AAA" evidence="1">
    <location>
        <begin position="2"/>
        <end position="157"/>
    </location>
</feature>
<dbReference type="Pfam" id="PF13521">
    <property type="entry name" value="AAA_28"/>
    <property type="match status" value="1"/>
</dbReference>
<dbReference type="SUPFAM" id="SSF52540">
    <property type="entry name" value="P-loop containing nucleoside triphosphate hydrolases"/>
    <property type="match status" value="1"/>
</dbReference>
<dbReference type="AlphaFoldDB" id="A0A1I3KQL2"/>
<reference evidence="3" key="1">
    <citation type="submission" date="2016-10" db="EMBL/GenBank/DDBJ databases">
        <authorList>
            <person name="Varghese N."/>
            <person name="Submissions S."/>
        </authorList>
    </citation>
    <scope>NUCLEOTIDE SEQUENCE [LARGE SCALE GENOMIC DNA]</scope>
    <source>
        <strain evidence="3">LMG 22563</strain>
    </source>
</reference>
<keyword evidence="3" id="KW-1185">Reference proteome</keyword>
<accession>A0A1I3KQL2</accession>
<dbReference type="InterPro" id="IPR038727">
    <property type="entry name" value="NadR/Ttd14_AAA_dom"/>
</dbReference>
<proteinExistence type="predicted"/>
<dbReference type="Proteomes" id="UP000183018">
    <property type="component" value="Unassembled WGS sequence"/>
</dbReference>
<dbReference type="EMBL" id="FORC01000002">
    <property type="protein sequence ID" value="SFI74405.1"/>
    <property type="molecule type" value="Genomic_DNA"/>
</dbReference>
<dbReference type="STRING" id="289370.SAMN05216602_2635"/>
<organism evidence="2 3">
    <name type="scientific">Phytopseudomonas argentinensis</name>
    <dbReference type="NCBI Taxonomy" id="289370"/>
    <lineage>
        <taxon>Bacteria</taxon>
        <taxon>Pseudomonadati</taxon>
        <taxon>Pseudomonadota</taxon>
        <taxon>Gammaproteobacteria</taxon>
        <taxon>Pseudomonadales</taxon>
        <taxon>Pseudomonadaceae</taxon>
        <taxon>Phytopseudomonas</taxon>
    </lineage>
</organism>
<sequence>MVVSGCSGGGKSTLLAELQRRGYRVIEEAGRRLIQAGGATPWDDLPGFLQQAMALAEQDYHTHVGTAGWVFCDRSLVDLASALQHLTAAPCLAPLATAFRYHLQVFMVPPWPAIYCQDDQRRHELSTAIGEYQRLLRDYPALGYQVQLLPRLDVPARADFLLDALSRDAGELTQ</sequence>
<evidence type="ECO:0000259" key="1">
    <source>
        <dbReference type="Pfam" id="PF13521"/>
    </source>
</evidence>
<gene>
    <name evidence="2" type="ORF">SAMN05216602_2635</name>
</gene>
<name>A0A1I3KQL2_9GAMM</name>
<dbReference type="InterPro" id="IPR027417">
    <property type="entry name" value="P-loop_NTPase"/>
</dbReference>
<protein>
    <submittedName>
        <fullName evidence="2">Predicted ATPase</fullName>
    </submittedName>
</protein>